<name>R7YYC9_CONA1</name>
<dbReference type="RefSeq" id="XP_007782175.1">
    <property type="nucleotide sequence ID" value="XM_007783985.1"/>
</dbReference>
<dbReference type="eggNOG" id="ENOG502S61E">
    <property type="taxonomic scope" value="Eukaryota"/>
</dbReference>
<dbReference type="AlphaFoldDB" id="R7YYC9"/>
<gene>
    <name evidence="1" type="ORF">W97_06260</name>
</gene>
<dbReference type="Proteomes" id="UP000016924">
    <property type="component" value="Unassembled WGS sequence"/>
</dbReference>
<sequence>MAPVSEYLYHVVRTMIDYHHDPSGASQDITVNGTYTDLSAAKKAAKTALFDDGYEEEWFTTFDIKGDPEEWTHGDGNIVYARAPEGEVFIVGLKTAPNTLEVEDSANHKIESELYHVLQTTIHYSKDRSGGDRETDIPGTFTTYDAAKEFAATCLLDEEVTKDDFEEYDEFDGEDDWPYGSDVIVHAGQPGVYAGRESFASLCRMYEYIVADYNLALRGEIEYFSNLPRCLVSETPHPADPDPARCAIHAVLPQFLVMAFNRLVERGFHRDAPAIITNDEEDELKARPRILEEVLSWTTNVPALRQMLIIPSIEGHQASIKQASPEFLKKIVLIFPPHVLFM</sequence>
<dbReference type="GeneID" id="19903571"/>
<keyword evidence="2" id="KW-1185">Reference proteome</keyword>
<evidence type="ECO:0000313" key="1">
    <source>
        <dbReference type="EMBL" id="EON66858.1"/>
    </source>
</evidence>
<reference evidence="2" key="1">
    <citation type="submission" date="2012-06" db="EMBL/GenBank/DDBJ databases">
        <title>The genome sequence of Coniosporium apollinis CBS 100218.</title>
        <authorList>
            <consortium name="The Broad Institute Genome Sequencing Platform"/>
            <person name="Cuomo C."/>
            <person name="Gorbushina A."/>
            <person name="Noack S."/>
            <person name="Walker B."/>
            <person name="Young S.K."/>
            <person name="Zeng Q."/>
            <person name="Gargeya S."/>
            <person name="Fitzgerald M."/>
            <person name="Haas B."/>
            <person name="Abouelleil A."/>
            <person name="Alvarado L."/>
            <person name="Arachchi H.M."/>
            <person name="Berlin A.M."/>
            <person name="Chapman S.B."/>
            <person name="Goldberg J."/>
            <person name="Griggs A."/>
            <person name="Gujja S."/>
            <person name="Hansen M."/>
            <person name="Howarth C."/>
            <person name="Imamovic A."/>
            <person name="Larimer J."/>
            <person name="McCowan C."/>
            <person name="Montmayeur A."/>
            <person name="Murphy C."/>
            <person name="Neiman D."/>
            <person name="Pearson M."/>
            <person name="Priest M."/>
            <person name="Roberts A."/>
            <person name="Saif S."/>
            <person name="Shea T."/>
            <person name="Sisk P."/>
            <person name="Sykes S."/>
            <person name="Wortman J."/>
            <person name="Nusbaum C."/>
            <person name="Birren B."/>
        </authorList>
    </citation>
    <scope>NUCLEOTIDE SEQUENCE [LARGE SCALE GENOMIC DNA]</scope>
    <source>
        <strain evidence="2">CBS 100218</strain>
    </source>
</reference>
<dbReference type="EMBL" id="JH767583">
    <property type="protein sequence ID" value="EON66858.1"/>
    <property type="molecule type" value="Genomic_DNA"/>
</dbReference>
<accession>R7YYC9</accession>
<dbReference type="HOGENOM" id="CLU_811364_0_0_1"/>
<proteinExistence type="predicted"/>
<dbReference type="OrthoDB" id="3880401at2759"/>
<organism evidence="1 2">
    <name type="scientific">Coniosporium apollinis (strain CBS 100218)</name>
    <name type="common">Rock-inhabiting black yeast</name>
    <dbReference type="NCBI Taxonomy" id="1168221"/>
    <lineage>
        <taxon>Eukaryota</taxon>
        <taxon>Fungi</taxon>
        <taxon>Dikarya</taxon>
        <taxon>Ascomycota</taxon>
        <taxon>Pezizomycotina</taxon>
        <taxon>Dothideomycetes</taxon>
        <taxon>Dothideomycetes incertae sedis</taxon>
        <taxon>Coniosporium</taxon>
    </lineage>
</organism>
<evidence type="ECO:0000313" key="2">
    <source>
        <dbReference type="Proteomes" id="UP000016924"/>
    </source>
</evidence>
<protein>
    <submittedName>
        <fullName evidence="1">Uncharacterized protein</fullName>
    </submittedName>
</protein>